<dbReference type="Gene3D" id="1.10.3210.10">
    <property type="entry name" value="Hypothetical protein af1432"/>
    <property type="match status" value="1"/>
</dbReference>
<dbReference type="PANTHER" id="PTHR35795:SF1">
    <property type="entry name" value="BIS(5'-NUCLEOSYL)-TETRAPHOSPHATASE, SYMMETRICAL"/>
    <property type="match status" value="1"/>
</dbReference>
<evidence type="ECO:0000256" key="4">
    <source>
        <dbReference type="ARBA" id="ARBA00022801"/>
    </source>
</evidence>
<dbReference type="STRING" id="1122195.SAMN02745164_01316"/>
<keyword evidence="2" id="KW-0479">Metal-binding</keyword>
<keyword evidence="9" id="KW-1185">Reference proteome</keyword>
<dbReference type="GO" id="GO:0000166">
    <property type="term" value="F:nucleotide binding"/>
    <property type="evidence" value="ECO:0007669"/>
    <property type="project" value="UniProtKB-KW"/>
</dbReference>
<comment type="catalytic activity">
    <reaction evidence="6">
        <text>P(1),P(4)-bis(5'-adenosyl) tetraphosphate + H2O = 2 ADP + 2 H(+)</text>
        <dbReference type="Rhea" id="RHEA:24252"/>
        <dbReference type="ChEBI" id="CHEBI:15377"/>
        <dbReference type="ChEBI" id="CHEBI:15378"/>
        <dbReference type="ChEBI" id="CHEBI:58141"/>
        <dbReference type="ChEBI" id="CHEBI:456216"/>
        <dbReference type="EC" id="3.6.1.41"/>
    </reaction>
</comment>
<keyword evidence="4 8" id="KW-0378">Hydrolase</keyword>
<dbReference type="Pfam" id="PF01966">
    <property type="entry name" value="HD"/>
    <property type="match status" value="1"/>
</dbReference>
<evidence type="ECO:0000256" key="3">
    <source>
        <dbReference type="ARBA" id="ARBA00022741"/>
    </source>
</evidence>
<dbReference type="GO" id="GO:0008803">
    <property type="term" value="F:bis(5'-nucleosyl)-tetraphosphatase (symmetrical) activity"/>
    <property type="evidence" value="ECO:0007669"/>
    <property type="project" value="UniProtKB-EC"/>
</dbReference>
<accession>A0A1M4X234</accession>
<evidence type="ECO:0000256" key="5">
    <source>
        <dbReference type="ARBA" id="ARBA00023004"/>
    </source>
</evidence>
<dbReference type="AlphaFoldDB" id="A0A1M4X234"/>
<dbReference type="EC" id="3.6.1.41" evidence="1"/>
<dbReference type="PANTHER" id="PTHR35795">
    <property type="entry name" value="SLR1885 PROTEIN"/>
    <property type="match status" value="1"/>
</dbReference>
<proteinExistence type="predicted"/>
<evidence type="ECO:0000256" key="6">
    <source>
        <dbReference type="ARBA" id="ARBA00049417"/>
    </source>
</evidence>
<keyword evidence="3" id="KW-0547">Nucleotide-binding</keyword>
<dbReference type="SUPFAM" id="SSF109604">
    <property type="entry name" value="HD-domain/PDEase-like"/>
    <property type="match status" value="1"/>
</dbReference>
<organism evidence="8 9">
    <name type="scientific">Marinitoga hydrogenitolerans (strain DSM 16785 / JCM 12826 / AT1271)</name>
    <dbReference type="NCBI Taxonomy" id="1122195"/>
    <lineage>
        <taxon>Bacteria</taxon>
        <taxon>Thermotogati</taxon>
        <taxon>Thermotogota</taxon>
        <taxon>Thermotogae</taxon>
        <taxon>Petrotogales</taxon>
        <taxon>Petrotogaceae</taxon>
        <taxon>Marinitoga</taxon>
    </lineage>
</organism>
<evidence type="ECO:0000259" key="7">
    <source>
        <dbReference type="SMART" id="SM00471"/>
    </source>
</evidence>
<dbReference type="InterPro" id="IPR006674">
    <property type="entry name" value="HD_domain"/>
</dbReference>
<dbReference type="EMBL" id="FQUI01000019">
    <property type="protein sequence ID" value="SHE87252.1"/>
    <property type="molecule type" value="Genomic_DNA"/>
</dbReference>
<dbReference type="CDD" id="cd00077">
    <property type="entry name" value="HDc"/>
    <property type="match status" value="1"/>
</dbReference>
<evidence type="ECO:0000313" key="8">
    <source>
        <dbReference type="EMBL" id="SHE87252.1"/>
    </source>
</evidence>
<sequence length="187" mass="22177">MEEVIEEIKRILKKMISEYRLKHIMGVTYTAKILADKYGVEENRIELAALGHDLFRDVKPYKFLKIAKVYEIGISYVEKKNPILLHGKIAAEYLKREYNIPEDVYEAIYYHTSGYKHFGIVGKIIFIADSIEPTRKYKNVEYYRDIAFYDINRAYKEILKNKVIYSLERNHFLLSDTVDAWNYSIAQ</sequence>
<dbReference type="InterPro" id="IPR003607">
    <property type="entry name" value="HD/PDEase_dom"/>
</dbReference>
<evidence type="ECO:0000256" key="2">
    <source>
        <dbReference type="ARBA" id="ARBA00022723"/>
    </source>
</evidence>
<gene>
    <name evidence="8" type="ORF">SAMN02745164_01316</name>
</gene>
<evidence type="ECO:0000313" key="9">
    <source>
        <dbReference type="Proteomes" id="UP000184334"/>
    </source>
</evidence>
<dbReference type="Proteomes" id="UP000184334">
    <property type="component" value="Unassembled WGS sequence"/>
</dbReference>
<dbReference type="SMART" id="SM00471">
    <property type="entry name" value="HDc"/>
    <property type="match status" value="1"/>
</dbReference>
<dbReference type="GO" id="GO:0046872">
    <property type="term" value="F:metal ion binding"/>
    <property type="evidence" value="ECO:0007669"/>
    <property type="project" value="UniProtKB-KW"/>
</dbReference>
<dbReference type="RefSeq" id="WP_084670734.1">
    <property type="nucleotide sequence ID" value="NZ_FQUI01000019.1"/>
</dbReference>
<evidence type="ECO:0000256" key="1">
    <source>
        <dbReference type="ARBA" id="ARBA00012506"/>
    </source>
</evidence>
<dbReference type="InterPro" id="IPR051094">
    <property type="entry name" value="Diverse_Catalytic_Enzymes"/>
</dbReference>
<protein>
    <recommendedName>
        <fullName evidence="1">bis(5'-nucleosyl)-tetraphosphatase (symmetrical)</fullName>
        <ecNumber evidence="1">3.6.1.41</ecNumber>
    </recommendedName>
</protein>
<dbReference type="OrthoDB" id="46240at2"/>
<feature type="domain" description="HD/PDEase" evidence="7">
    <location>
        <begin position="16"/>
        <end position="143"/>
    </location>
</feature>
<comment type="caution">
    <text evidence="8">The sequence shown here is derived from an EMBL/GenBank/DDBJ whole genome shotgun (WGS) entry which is preliminary data.</text>
</comment>
<keyword evidence="5" id="KW-0408">Iron</keyword>
<dbReference type="InterPro" id="IPR005249">
    <property type="entry name" value="YqeK"/>
</dbReference>
<name>A0A1M4X234_MARH1</name>
<reference evidence="8" key="1">
    <citation type="submission" date="2016-11" db="EMBL/GenBank/DDBJ databases">
        <authorList>
            <person name="Varghese N."/>
            <person name="Submissions S."/>
        </authorList>
    </citation>
    <scope>NUCLEOTIDE SEQUENCE [LARGE SCALE GENOMIC DNA]</scope>
    <source>
        <strain evidence="8">DSM 16785</strain>
    </source>
</reference>
<dbReference type="NCBIfam" id="TIGR00488">
    <property type="entry name" value="bis(5'-nucleosyl)-tetraphosphatase (symmetrical) YqeK"/>
    <property type="match status" value="1"/>
</dbReference>